<keyword evidence="6" id="KW-0560">Oxidoreductase</keyword>
<evidence type="ECO:0000256" key="5">
    <source>
        <dbReference type="ARBA" id="ARBA00017871"/>
    </source>
</evidence>
<dbReference type="Gene3D" id="3.90.660.10">
    <property type="match status" value="1"/>
</dbReference>
<dbReference type="Pfam" id="PF01593">
    <property type="entry name" value="Amino_oxidase"/>
    <property type="match status" value="1"/>
</dbReference>
<dbReference type="STRING" id="157910.SAMN05445850_2788"/>
<dbReference type="EC" id="1.13.12.3" evidence="4"/>
<dbReference type="RefSeq" id="WP_143037147.1">
    <property type="nucleotide sequence ID" value="NZ_FNKX01000001.1"/>
</dbReference>
<sequence>MRLAHRSAGGAALPRGRPDIHADAQARGEAAARSTARVAIVGAGLAGLAAGWRLARAGIVATIYEASSRVGGRVQSARGLVSPEIVSELGAEFIDSTHAELLSLVREFRLPLIDTAIPDESALTPIYHFGGRRYSNADVIEALEPFARRMSDDARQLSDMISHSHHSPVDAAFDAVSIEQYLDRIGMTGWVRQLLDVAYATEYGLDTGEQSCLNLLKMLSLDLSNGFQIFGSSDQRYKIAGGNELLPRALATRLGDAVRFEHTLLALRPTLDGYRLEFGTAGGIRSVKANFVVLCVPFTVLRAIELPAALPPWKRRAIDHLGYGANEKVIVGVKTPLWRAQECNGDAYSDCAFQTGWDSGRLQRAPGGAYTFYLGGAEAVRLGARDPAAVAHAYVGAADGLFAGMAQAYSGVSAHTGWTANPFSRGAYSCYRPEQWTTLAGAEFEPVGNLQFAGEHCSAAFQGFMNGAVETGWRAADAILQRIR</sequence>
<feature type="binding site" evidence="9">
    <location>
        <position position="372"/>
    </location>
    <ligand>
        <name>substrate</name>
    </ligand>
</feature>
<evidence type="ECO:0000256" key="1">
    <source>
        <dbReference type="ARBA" id="ARBA00001974"/>
    </source>
</evidence>
<dbReference type="SUPFAM" id="SSF51905">
    <property type="entry name" value="FAD/NAD(P)-binding domain"/>
    <property type="match status" value="1"/>
</dbReference>
<dbReference type="Gene3D" id="1.10.405.10">
    <property type="entry name" value="Guanine Nucleotide Dissociation Inhibitor, domain 1"/>
    <property type="match status" value="1"/>
</dbReference>
<evidence type="ECO:0000256" key="2">
    <source>
        <dbReference type="ARBA" id="ARBA00004814"/>
    </source>
</evidence>
<organism evidence="11 12">
    <name type="scientific">Paraburkholderia tuberum</name>
    <dbReference type="NCBI Taxonomy" id="157910"/>
    <lineage>
        <taxon>Bacteria</taxon>
        <taxon>Pseudomonadati</taxon>
        <taxon>Pseudomonadota</taxon>
        <taxon>Betaproteobacteria</taxon>
        <taxon>Burkholderiales</taxon>
        <taxon>Burkholderiaceae</taxon>
        <taxon>Paraburkholderia</taxon>
    </lineage>
</organism>
<dbReference type="GO" id="GO:0009851">
    <property type="term" value="P:auxin biosynthetic process"/>
    <property type="evidence" value="ECO:0007669"/>
    <property type="project" value="UniProtKB-KW"/>
</dbReference>
<evidence type="ECO:0000313" key="11">
    <source>
        <dbReference type="EMBL" id="SDR09995.1"/>
    </source>
</evidence>
<evidence type="ECO:0000256" key="4">
    <source>
        <dbReference type="ARBA" id="ARBA00012535"/>
    </source>
</evidence>
<comment type="pathway">
    <text evidence="2">Plant hormone metabolism; auxin biosynthesis.</text>
</comment>
<evidence type="ECO:0000259" key="10">
    <source>
        <dbReference type="Pfam" id="PF01593"/>
    </source>
</evidence>
<dbReference type="PANTHER" id="PTHR10742">
    <property type="entry name" value="FLAVIN MONOAMINE OXIDASE"/>
    <property type="match status" value="1"/>
</dbReference>
<comment type="cofactor">
    <cofactor evidence="1">
        <name>FAD</name>
        <dbReference type="ChEBI" id="CHEBI:57692"/>
    </cofactor>
</comment>
<dbReference type="InterPro" id="IPR036188">
    <property type="entry name" value="FAD/NAD-bd_sf"/>
</dbReference>
<evidence type="ECO:0000256" key="7">
    <source>
        <dbReference type="ARBA" id="ARBA00023070"/>
    </source>
</evidence>
<dbReference type="Proteomes" id="UP000199365">
    <property type="component" value="Unassembled WGS sequence"/>
</dbReference>
<evidence type="ECO:0000256" key="8">
    <source>
        <dbReference type="ARBA" id="ARBA00047321"/>
    </source>
</evidence>
<dbReference type="AlphaFoldDB" id="A0A1H1GA65"/>
<dbReference type="PANTHER" id="PTHR10742:SF410">
    <property type="entry name" value="LYSINE-SPECIFIC HISTONE DEMETHYLASE 2"/>
    <property type="match status" value="1"/>
</dbReference>
<name>A0A1H1GA65_9BURK</name>
<reference evidence="12" key="1">
    <citation type="submission" date="2016-10" db="EMBL/GenBank/DDBJ databases">
        <authorList>
            <person name="Varghese N."/>
            <person name="Submissions S."/>
        </authorList>
    </citation>
    <scope>NUCLEOTIDE SEQUENCE [LARGE SCALE GENOMIC DNA]</scope>
    <source>
        <strain evidence="12">DUS833</strain>
    </source>
</reference>
<comment type="catalytic activity">
    <reaction evidence="8">
        <text>L-tryptophan + O2 = indole-3-acetamide + CO2 + H2O</text>
        <dbReference type="Rhea" id="RHEA:16165"/>
        <dbReference type="ChEBI" id="CHEBI:15377"/>
        <dbReference type="ChEBI" id="CHEBI:15379"/>
        <dbReference type="ChEBI" id="CHEBI:16031"/>
        <dbReference type="ChEBI" id="CHEBI:16526"/>
        <dbReference type="ChEBI" id="CHEBI:57912"/>
        <dbReference type="EC" id="1.13.12.3"/>
    </reaction>
</comment>
<dbReference type="Gene3D" id="3.50.50.60">
    <property type="entry name" value="FAD/NAD(P)-binding domain"/>
    <property type="match status" value="1"/>
</dbReference>
<keyword evidence="12" id="KW-1185">Reference proteome</keyword>
<evidence type="ECO:0000256" key="9">
    <source>
        <dbReference type="PIRSR" id="PIRSR601613-1"/>
    </source>
</evidence>
<dbReference type="InterPro" id="IPR001613">
    <property type="entry name" value="Flavin_amine_oxidase"/>
</dbReference>
<evidence type="ECO:0000256" key="3">
    <source>
        <dbReference type="ARBA" id="ARBA00005833"/>
    </source>
</evidence>
<evidence type="ECO:0000256" key="6">
    <source>
        <dbReference type="ARBA" id="ARBA00023002"/>
    </source>
</evidence>
<proteinExistence type="inferred from homology"/>
<accession>A0A1H1GA65</accession>
<gene>
    <name evidence="11" type="ORF">SAMN05445850_2788</name>
</gene>
<feature type="domain" description="Amine oxidase" evidence="10">
    <location>
        <begin position="45"/>
        <end position="480"/>
    </location>
</feature>
<dbReference type="SUPFAM" id="SSF54373">
    <property type="entry name" value="FAD-linked reductases, C-terminal domain"/>
    <property type="match status" value="1"/>
</dbReference>
<dbReference type="PRINTS" id="PR00757">
    <property type="entry name" value="AMINEOXDASEF"/>
</dbReference>
<dbReference type="GO" id="GO:0050361">
    <property type="term" value="F:tryptophan 2-monooxygenase activity"/>
    <property type="evidence" value="ECO:0007669"/>
    <property type="project" value="UniProtKB-EC"/>
</dbReference>
<protein>
    <recommendedName>
        <fullName evidence="5">Tryptophan 2-monooxygenase</fullName>
        <ecNumber evidence="4">1.13.12.3</ecNumber>
    </recommendedName>
</protein>
<keyword evidence="7" id="KW-0073">Auxin biosynthesis</keyword>
<dbReference type="InterPro" id="IPR050281">
    <property type="entry name" value="Flavin_monoamine_oxidase"/>
</dbReference>
<dbReference type="InterPro" id="IPR002937">
    <property type="entry name" value="Amino_oxidase"/>
</dbReference>
<dbReference type="EMBL" id="FNKX01000001">
    <property type="protein sequence ID" value="SDR09995.1"/>
    <property type="molecule type" value="Genomic_DNA"/>
</dbReference>
<evidence type="ECO:0000313" key="12">
    <source>
        <dbReference type="Proteomes" id="UP000199365"/>
    </source>
</evidence>
<comment type="similarity">
    <text evidence="3">Belongs to the tryptophan 2-monooxygenase family.</text>
</comment>
<feature type="binding site" evidence="9">
    <location>
        <begin position="65"/>
        <end position="66"/>
    </location>
    <ligand>
        <name>FAD</name>
        <dbReference type="ChEBI" id="CHEBI:57692"/>
    </ligand>
</feature>